<organism evidence="1 2">
    <name type="scientific">Bartonella apihabitans</name>
    <dbReference type="NCBI Taxonomy" id="2750929"/>
    <lineage>
        <taxon>Bacteria</taxon>
        <taxon>Pseudomonadati</taxon>
        <taxon>Pseudomonadota</taxon>
        <taxon>Alphaproteobacteria</taxon>
        <taxon>Hyphomicrobiales</taxon>
        <taxon>Bartonellaceae</taxon>
        <taxon>Bartonella</taxon>
    </lineage>
</organism>
<gene>
    <name evidence="1" type="ORF">BBC0178_018920</name>
</gene>
<accession>A0A1U9MCT4</accession>
<protein>
    <submittedName>
        <fullName evidence="1">Uncharacterized protein</fullName>
    </submittedName>
</protein>
<dbReference type="EMBL" id="CP015820">
    <property type="protein sequence ID" value="AQT43342.1"/>
    <property type="molecule type" value="Genomic_DNA"/>
</dbReference>
<proteinExistence type="predicted"/>
<keyword evidence="2" id="KW-1185">Reference proteome</keyword>
<name>A0A1U9MCT4_9HYPH</name>
<dbReference type="RefSeq" id="WP_078040002.1">
    <property type="nucleotide sequence ID" value="NZ_CP015820.1"/>
</dbReference>
<evidence type="ECO:0000313" key="2">
    <source>
        <dbReference type="Proteomes" id="UP000189660"/>
    </source>
</evidence>
<sequence length="90" mass="10359">MRSPVALNIAGMAMMIEPIFAELRMVEIVLLAQLLMILMRQPNWHGLLFRSILRPVLSNAQLFWEKIAELIANTGDKLIVDYNKFDVFSQ</sequence>
<dbReference type="Proteomes" id="UP000189660">
    <property type="component" value="Chromosome"/>
</dbReference>
<evidence type="ECO:0000313" key="1">
    <source>
        <dbReference type="EMBL" id="AQT43342.1"/>
    </source>
</evidence>
<reference evidence="1 2" key="1">
    <citation type="submission" date="2016-11" db="EMBL/GenBank/DDBJ databases">
        <title>Comparative genomics of Bartonella apis.</title>
        <authorList>
            <person name="Engel P."/>
        </authorList>
    </citation>
    <scope>NUCLEOTIDE SEQUENCE [LARGE SCALE GENOMIC DNA]</scope>
    <source>
        <strain evidence="1 2">BBC0178</strain>
    </source>
</reference>
<dbReference type="AlphaFoldDB" id="A0A1U9MCT4"/>
<dbReference type="KEGG" id="bapa:BBC0178_018920"/>